<reference evidence="2" key="1">
    <citation type="submission" date="2018-02" db="EMBL/GenBank/DDBJ databases">
        <title>Rhizophora mucronata_Transcriptome.</title>
        <authorList>
            <person name="Meera S.P."/>
            <person name="Sreeshan A."/>
            <person name="Augustine A."/>
        </authorList>
    </citation>
    <scope>NUCLEOTIDE SEQUENCE</scope>
    <source>
        <tissue evidence="2">Leaf</tissue>
    </source>
</reference>
<sequence>MQEKDEKNGDAPMYFVLSIFLTSILHLISSFLLCFLILSLKFLHRGTLQMSELAQRREWSSNSCHVLLQWMQPLGTLNLQLAKWRTSNSSPLHAE</sequence>
<proteinExistence type="predicted"/>
<accession>A0A2P2QM46</accession>
<keyword evidence="1" id="KW-0812">Transmembrane</keyword>
<evidence type="ECO:0000256" key="1">
    <source>
        <dbReference type="SAM" id="Phobius"/>
    </source>
</evidence>
<organism evidence="2">
    <name type="scientific">Rhizophora mucronata</name>
    <name type="common">Asiatic mangrove</name>
    <dbReference type="NCBI Taxonomy" id="61149"/>
    <lineage>
        <taxon>Eukaryota</taxon>
        <taxon>Viridiplantae</taxon>
        <taxon>Streptophyta</taxon>
        <taxon>Embryophyta</taxon>
        <taxon>Tracheophyta</taxon>
        <taxon>Spermatophyta</taxon>
        <taxon>Magnoliopsida</taxon>
        <taxon>eudicotyledons</taxon>
        <taxon>Gunneridae</taxon>
        <taxon>Pentapetalae</taxon>
        <taxon>rosids</taxon>
        <taxon>fabids</taxon>
        <taxon>Malpighiales</taxon>
        <taxon>Rhizophoraceae</taxon>
        <taxon>Rhizophora</taxon>
    </lineage>
</organism>
<keyword evidence="1" id="KW-1133">Transmembrane helix</keyword>
<dbReference type="EMBL" id="GGEC01087560">
    <property type="protein sequence ID" value="MBX68044.1"/>
    <property type="molecule type" value="Transcribed_RNA"/>
</dbReference>
<evidence type="ECO:0000313" key="2">
    <source>
        <dbReference type="EMBL" id="MBX68044.1"/>
    </source>
</evidence>
<name>A0A2P2QM46_RHIMU</name>
<feature type="transmembrane region" description="Helical" evidence="1">
    <location>
        <begin position="12"/>
        <end position="40"/>
    </location>
</feature>
<keyword evidence="1" id="KW-0472">Membrane</keyword>
<dbReference type="AlphaFoldDB" id="A0A2P2QM46"/>
<protein>
    <submittedName>
        <fullName evidence="2">BTB/POZ and TAZ domain-containing protein 4</fullName>
    </submittedName>
</protein>